<keyword evidence="1" id="KW-0812">Transmembrane</keyword>
<gene>
    <name evidence="2" type="ORF">HNQ08_005031</name>
</gene>
<evidence type="ECO:0000313" key="2">
    <source>
        <dbReference type="EMBL" id="MBB5365905.1"/>
    </source>
</evidence>
<dbReference type="EMBL" id="JACHFL010000024">
    <property type="protein sequence ID" value="MBB5365905.1"/>
    <property type="molecule type" value="Genomic_DNA"/>
</dbReference>
<keyword evidence="1" id="KW-1133">Transmembrane helix</keyword>
<name>A0A7W8JZL1_9DEIO</name>
<dbReference type="RefSeq" id="WP_268240038.1">
    <property type="nucleotide sequence ID" value="NZ_JACHFL010000024.1"/>
</dbReference>
<keyword evidence="3" id="KW-1185">Reference proteome</keyword>
<protein>
    <submittedName>
        <fullName evidence="2">Uncharacterized protein</fullName>
    </submittedName>
</protein>
<sequence>MSICVDLVIYQLPGSCTSAPGIVLTSAVLAGLLFGVRYLHRKSG</sequence>
<accession>A0A7W8JZL1</accession>
<feature type="transmembrane region" description="Helical" evidence="1">
    <location>
        <begin position="20"/>
        <end position="39"/>
    </location>
</feature>
<evidence type="ECO:0000256" key="1">
    <source>
        <dbReference type="SAM" id="Phobius"/>
    </source>
</evidence>
<evidence type="ECO:0000313" key="3">
    <source>
        <dbReference type="Proteomes" id="UP000552709"/>
    </source>
</evidence>
<organism evidence="2 3">
    <name type="scientific">Deinococcus humi</name>
    <dbReference type="NCBI Taxonomy" id="662880"/>
    <lineage>
        <taxon>Bacteria</taxon>
        <taxon>Thermotogati</taxon>
        <taxon>Deinococcota</taxon>
        <taxon>Deinococci</taxon>
        <taxon>Deinococcales</taxon>
        <taxon>Deinococcaceae</taxon>
        <taxon>Deinococcus</taxon>
    </lineage>
</organism>
<dbReference type="AlphaFoldDB" id="A0A7W8JZL1"/>
<keyword evidence="1" id="KW-0472">Membrane</keyword>
<comment type="caution">
    <text evidence="2">The sequence shown here is derived from an EMBL/GenBank/DDBJ whole genome shotgun (WGS) entry which is preliminary data.</text>
</comment>
<proteinExistence type="predicted"/>
<dbReference type="Proteomes" id="UP000552709">
    <property type="component" value="Unassembled WGS sequence"/>
</dbReference>
<reference evidence="2 3" key="1">
    <citation type="submission" date="2020-08" db="EMBL/GenBank/DDBJ databases">
        <title>Genomic Encyclopedia of Type Strains, Phase IV (KMG-IV): sequencing the most valuable type-strain genomes for metagenomic binning, comparative biology and taxonomic classification.</title>
        <authorList>
            <person name="Goeker M."/>
        </authorList>
    </citation>
    <scope>NUCLEOTIDE SEQUENCE [LARGE SCALE GENOMIC DNA]</scope>
    <source>
        <strain evidence="2 3">DSM 27939</strain>
    </source>
</reference>